<proteinExistence type="predicted"/>
<sequence length="129" mass="13666">TLENDAMTYPAEGEANNVDNWGTTTCTFVDIVDIAGGSAFVGRLDTITAALGVIQNTDVGAGVINTVYRFRFKHRGVGADGSEPIIVSVSQTGGICRQQAYYPTDAWAEETLEFTAIDNTALQIGSVCP</sequence>
<protein>
    <submittedName>
        <fullName evidence="1">Uncharacterized protein</fullName>
    </submittedName>
</protein>
<gene>
    <name evidence="1" type="ORF">S01H4_64026</name>
</gene>
<organism evidence="1">
    <name type="scientific">marine sediment metagenome</name>
    <dbReference type="NCBI Taxonomy" id="412755"/>
    <lineage>
        <taxon>unclassified sequences</taxon>
        <taxon>metagenomes</taxon>
        <taxon>ecological metagenomes</taxon>
    </lineage>
</organism>
<dbReference type="AlphaFoldDB" id="X1DEW0"/>
<dbReference type="EMBL" id="BART01038690">
    <property type="protein sequence ID" value="GAH06860.1"/>
    <property type="molecule type" value="Genomic_DNA"/>
</dbReference>
<accession>X1DEW0</accession>
<evidence type="ECO:0000313" key="1">
    <source>
        <dbReference type="EMBL" id="GAH06860.1"/>
    </source>
</evidence>
<comment type="caution">
    <text evidence="1">The sequence shown here is derived from an EMBL/GenBank/DDBJ whole genome shotgun (WGS) entry which is preliminary data.</text>
</comment>
<name>X1DEW0_9ZZZZ</name>
<feature type="non-terminal residue" evidence="1">
    <location>
        <position position="129"/>
    </location>
</feature>
<reference evidence="1" key="1">
    <citation type="journal article" date="2014" name="Front. Microbiol.">
        <title>High frequency of phylogenetically diverse reductive dehalogenase-homologous genes in deep subseafloor sedimentary metagenomes.</title>
        <authorList>
            <person name="Kawai M."/>
            <person name="Futagami T."/>
            <person name="Toyoda A."/>
            <person name="Takaki Y."/>
            <person name="Nishi S."/>
            <person name="Hori S."/>
            <person name="Arai W."/>
            <person name="Tsubouchi T."/>
            <person name="Morono Y."/>
            <person name="Uchiyama I."/>
            <person name="Ito T."/>
            <person name="Fujiyama A."/>
            <person name="Inagaki F."/>
            <person name="Takami H."/>
        </authorList>
    </citation>
    <scope>NUCLEOTIDE SEQUENCE</scope>
    <source>
        <strain evidence="1">Expedition CK06-06</strain>
    </source>
</reference>
<feature type="non-terminal residue" evidence="1">
    <location>
        <position position="1"/>
    </location>
</feature>